<dbReference type="RefSeq" id="WP_129885674.1">
    <property type="nucleotide sequence ID" value="NZ_CP035758.1"/>
</dbReference>
<proteinExistence type="predicted"/>
<protein>
    <submittedName>
        <fullName evidence="1">Uncharacterized protein</fullName>
    </submittedName>
</protein>
<sequence>MNENVKRALDENEREELFKQLLARFLGDDERTPERRILPGQIPDDLPEKIPFPDGMRIIGTILQGQSISIMFDSSLAPKAVIDFYKEALLASGWQERVKLLLAALKEKGVDTSPKMLPLSISDDSENRLSFLRTVEGPFLAVNAKAGKTDTQVEIELRLGTTDYLPHITENLLPVLYHPTGNQVGGNVSLSDYDTFFLDKFQLKEEMELSRLLEHYSAQLTKAGWQINKRGLEEPVAWNTWTLKDSEQASWSGGLTLMRIGPKPVYKLDLYIRKDVIKRPQGAWFRWGEPPIYDEE</sequence>
<evidence type="ECO:0000313" key="1">
    <source>
        <dbReference type="EMBL" id="QBD75075.1"/>
    </source>
</evidence>
<dbReference type="EMBL" id="CP035758">
    <property type="protein sequence ID" value="QBD75075.1"/>
    <property type="molecule type" value="Genomic_DNA"/>
</dbReference>
<name>A0A4P6JJ05_KTERU</name>
<keyword evidence="2" id="KW-1185">Reference proteome</keyword>
<evidence type="ECO:0000313" key="2">
    <source>
        <dbReference type="Proteomes" id="UP000290365"/>
    </source>
</evidence>
<dbReference type="KEGG" id="kbs:EPA93_03315"/>
<accession>A0A4P6JJ05</accession>
<reference evidence="1 2" key="1">
    <citation type="submission" date="2019-01" db="EMBL/GenBank/DDBJ databases">
        <title>Ktedonosporobacter rubrisoli SCAWS-G2.</title>
        <authorList>
            <person name="Huang Y."/>
            <person name="Yan B."/>
        </authorList>
    </citation>
    <scope>NUCLEOTIDE SEQUENCE [LARGE SCALE GENOMIC DNA]</scope>
    <source>
        <strain evidence="1 2">SCAWS-G2</strain>
    </source>
</reference>
<dbReference type="Proteomes" id="UP000290365">
    <property type="component" value="Chromosome"/>
</dbReference>
<organism evidence="1 2">
    <name type="scientific">Ktedonosporobacter rubrisoli</name>
    <dbReference type="NCBI Taxonomy" id="2509675"/>
    <lineage>
        <taxon>Bacteria</taxon>
        <taxon>Bacillati</taxon>
        <taxon>Chloroflexota</taxon>
        <taxon>Ktedonobacteria</taxon>
        <taxon>Ktedonobacterales</taxon>
        <taxon>Ktedonosporobacteraceae</taxon>
        <taxon>Ktedonosporobacter</taxon>
    </lineage>
</organism>
<gene>
    <name evidence="1" type="ORF">EPA93_03315</name>
</gene>
<dbReference type="AlphaFoldDB" id="A0A4P6JJ05"/>
<dbReference type="OrthoDB" id="160555at2"/>